<dbReference type="GO" id="GO:0043546">
    <property type="term" value="F:molybdopterin cofactor binding"/>
    <property type="evidence" value="ECO:0007669"/>
    <property type="project" value="TreeGrafter"/>
</dbReference>
<dbReference type="InterPro" id="IPR036374">
    <property type="entry name" value="OxRdtase_Mopterin-bd_sf"/>
</dbReference>
<dbReference type="SUPFAM" id="SSF81296">
    <property type="entry name" value="E set domains"/>
    <property type="match status" value="1"/>
</dbReference>
<name>A0A9D2UMD8_BREEP</name>
<organism evidence="4 5">
    <name type="scientific">Brevibacterium epidermidis</name>
    <dbReference type="NCBI Taxonomy" id="1698"/>
    <lineage>
        <taxon>Bacteria</taxon>
        <taxon>Bacillati</taxon>
        <taxon>Actinomycetota</taxon>
        <taxon>Actinomycetes</taxon>
        <taxon>Micrococcales</taxon>
        <taxon>Brevibacteriaceae</taxon>
        <taxon>Brevibacterium</taxon>
    </lineage>
</organism>
<gene>
    <name evidence="4" type="ORF">K8V74_06450</name>
</gene>
<evidence type="ECO:0000313" key="4">
    <source>
        <dbReference type="EMBL" id="HJE77569.1"/>
    </source>
</evidence>
<feature type="transmembrane region" description="Helical" evidence="2">
    <location>
        <begin position="122"/>
        <end position="143"/>
    </location>
</feature>
<feature type="compositionally biased region" description="Basic and acidic residues" evidence="1">
    <location>
        <begin position="500"/>
        <end position="513"/>
    </location>
</feature>
<dbReference type="InterPro" id="IPR014756">
    <property type="entry name" value="Ig_E-set"/>
</dbReference>
<protein>
    <submittedName>
        <fullName evidence="4">Molybdopterin-dependent oxidoreductase</fullName>
    </submittedName>
</protein>
<dbReference type="Gene3D" id="3.90.420.10">
    <property type="entry name" value="Oxidoreductase, molybdopterin-binding domain"/>
    <property type="match status" value="1"/>
</dbReference>
<dbReference type="GO" id="GO:0006790">
    <property type="term" value="P:sulfur compound metabolic process"/>
    <property type="evidence" value="ECO:0007669"/>
    <property type="project" value="TreeGrafter"/>
</dbReference>
<dbReference type="Pfam" id="PF00174">
    <property type="entry name" value="Oxidored_molyb"/>
    <property type="match status" value="1"/>
</dbReference>
<feature type="domain" description="Oxidoreductase molybdopterin-binding" evidence="3">
    <location>
        <begin position="256"/>
        <end position="404"/>
    </location>
</feature>
<keyword evidence="2" id="KW-1133">Transmembrane helix</keyword>
<evidence type="ECO:0000256" key="2">
    <source>
        <dbReference type="SAM" id="Phobius"/>
    </source>
</evidence>
<feature type="transmembrane region" description="Helical" evidence="2">
    <location>
        <begin position="12"/>
        <end position="35"/>
    </location>
</feature>
<dbReference type="AlphaFoldDB" id="A0A9D2UMD8"/>
<dbReference type="PANTHER" id="PTHR19372:SF7">
    <property type="entry name" value="SULFITE OXIDASE, MITOCHONDRIAL"/>
    <property type="match status" value="1"/>
</dbReference>
<dbReference type="GO" id="GO:0008482">
    <property type="term" value="F:sulfite oxidase activity"/>
    <property type="evidence" value="ECO:0007669"/>
    <property type="project" value="TreeGrafter"/>
</dbReference>
<feature type="region of interest" description="Disordered" evidence="1">
    <location>
        <begin position="500"/>
        <end position="529"/>
    </location>
</feature>
<feature type="transmembrane region" description="Helical" evidence="2">
    <location>
        <begin position="71"/>
        <end position="91"/>
    </location>
</feature>
<dbReference type="PANTHER" id="PTHR19372">
    <property type="entry name" value="SULFITE REDUCTASE"/>
    <property type="match status" value="1"/>
</dbReference>
<keyword evidence="2" id="KW-0472">Membrane</keyword>
<proteinExistence type="predicted"/>
<dbReference type="GO" id="GO:0020037">
    <property type="term" value="F:heme binding"/>
    <property type="evidence" value="ECO:0007669"/>
    <property type="project" value="TreeGrafter"/>
</dbReference>
<dbReference type="Proteomes" id="UP000743760">
    <property type="component" value="Unassembled WGS sequence"/>
</dbReference>
<evidence type="ECO:0000259" key="3">
    <source>
        <dbReference type="Pfam" id="PF00174"/>
    </source>
</evidence>
<dbReference type="InterPro" id="IPR008335">
    <property type="entry name" value="Mopterin_OxRdtase_euk"/>
</dbReference>
<keyword evidence="2" id="KW-0812">Transmembrane</keyword>
<dbReference type="EMBL" id="DYXR01000207">
    <property type="protein sequence ID" value="HJE77569.1"/>
    <property type="molecule type" value="Genomic_DNA"/>
</dbReference>
<feature type="compositionally biased region" description="Basic residues" evidence="1">
    <location>
        <begin position="520"/>
        <end position="529"/>
    </location>
</feature>
<dbReference type="SUPFAM" id="SSF56524">
    <property type="entry name" value="Oxidoreductase molybdopterin-binding domain"/>
    <property type="match status" value="1"/>
</dbReference>
<evidence type="ECO:0000256" key="1">
    <source>
        <dbReference type="SAM" id="MobiDB-lite"/>
    </source>
</evidence>
<dbReference type="InterPro" id="IPR000572">
    <property type="entry name" value="OxRdtase_Mopterin-bd_dom"/>
</dbReference>
<accession>A0A9D2UMD8</accession>
<sequence length="529" mass="55815">MNRKTRATHRFRGVVAGIAAALMMFGLADLIARAFTPSAAPLLTLGQAIIPLAPPAAIKPVIALFGDNDKLVLVLSTGLGAIVLAGLIGALAVSRRRLATTLLVVAGLVPVIVIIIRPEAGAFDVIPTFIGIAAGIAVFVMLLRLGTPQTLAEAVDRPDIAPSIARGSQPSDPLSRRRFFGLAGALGAIGAVTIAAGQTVASLAQDAGAAVAKLVLPTPAKKAAAVPAAASTGVDGTVPFVTEAKDFYRIDTVLSPPVIDPEQWSLRIHGMVENELTLTMDDVLDLPLEEHHITLTCVSNPVGGELVGNATWLGYPVRELLARAQPSTDADMVLSHSFDGFTASTPIGALTDDRAALLAVGMNGEPLTPIHGFPARLVVPGLYGFVSATKWVTELEVTRFDEKTAYWTDRGWDAKAPILVASRIEVPKPLAKVPAGDISVGGTAWAQHSGIDRVEVKLDDGEWTRADLAEEVAIDTWRQWRTDFAEVAAGSHTLTVRATDKDGTVQTSKRRDSIPNSATGHHHIQFRVE</sequence>
<reference evidence="4" key="2">
    <citation type="submission" date="2021-09" db="EMBL/GenBank/DDBJ databases">
        <authorList>
            <person name="Gilroy R."/>
        </authorList>
    </citation>
    <scope>NUCLEOTIDE SEQUENCE</scope>
    <source>
        <strain evidence="4">CHK139-4039</strain>
    </source>
</reference>
<feature type="transmembrane region" description="Helical" evidence="2">
    <location>
        <begin position="179"/>
        <end position="197"/>
    </location>
</feature>
<dbReference type="Gene3D" id="2.60.40.650">
    <property type="match status" value="1"/>
</dbReference>
<dbReference type="PRINTS" id="PR00407">
    <property type="entry name" value="EUMOPTERIN"/>
</dbReference>
<evidence type="ECO:0000313" key="5">
    <source>
        <dbReference type="Proteomes" id="UP000743760"/>
    </source>
</evidence>
<feature type="transmembrane region" description="Helical" evidence="2">
    <location>
        <begin position="98"/>
        <end position="116"/>
    </location>
</feature>
<comment type="caution">
    <text evidence="4">The sequence shown here is derived from an EMBL/GenBank/DDBJ whole genome shotgun (WGS) entry which is preliminary data.</text>
</comment>
<reference evidence="4" key="1">
    <citation type="journal article" date="2021" name="PeerJ">
        <title>Extensive microbial diversity within the chicken gut microbiome revealed by metagenomics and culture.</title>
        <authorList>
            <person name="Gilroy R."/>
            <person name="Ravi A."/>
            <person name="Getino M."/>
            <person name="Pursley I."/>
            <person name="Horton D.L."/>
            <person name="Alikhan N.F."/>
            <person name="Baker D."/>
            <person name="Gharbi K."/>
            <person name="Hall N."/>
            <person name="Watson M."/>
            <person name="Adriaenssens E.M."/>
            <person name="Foster-Nyarko E."/>
            <person name="Jarju S."/>
            <person name="Secka A."/>
            <person name="Antonio M."/>
            <person name="Oren A."/>
            <person name="Chaudhuri R.R."/>
            <person name="La Ragione R."/>
            <person name="Hildebrand F."/>
            <person name="Pallen M.J."/>
        </authorList>
    </citation>
    <scope>NUCLEOTIDE SEQUENCE</scope>
    <source>
        <strain evidence="4">CHK139-4039</strain>
    </source>
</reference>